<dbReference type="GO" id="GO:0005576">
    <property type="term" value="C:extracellular region"/>
    <property type="evidence" value="ECO:0007669"/>
    <property type="project" value="UniProtKB-SubCell"/>
</dbReference>
<dbReference type="Proteomes" id="UP000285301">
    <property type="component" value="Unassembled WGS sequence"/>
</dbReference>
<evidence type="ECO:0000256" key="2">
    <source>
        <dbReference type="ARBA" id="ARBA00006370"/>
    </source>
</evidence>
<dbReference type="SUPFAM" id="SSF81296">
    <property type="entry name" value="E set domains"/>
    <property type="match status" value="1"/>
</dbReference>
<dbReference type="GO" id="GO:0015918">
    <property type="term" value="P:sterol transport"/>
    <property type="evidence" value="ECO:0007669"/>
    <property type="project" value="InterPro"/>
</dbReference>
<keyword evidence="3" id="KW-0964">Secreted</keyword>
<evidence type="ECO:0000256" key="3">
    <source>
        <dbReference type="ARBA" id="ARBA00022525"/>
    </source>
</evidence>
<dbReference type="SMART" id="SM00737">
    <property type="entry name" value="ML"/>
    <property type="match status" value="1"/>
</dbReference>
<evidence type="ECO:0000313" key="6">
    <source>
        <dbReference type="Proteomes" id="UP000285301"/>
    </source>
</evidence>
<comment type="caution">
    <text evidence="5">The sequence shown here is derived from an EMBL/GenBank/DDBJ whole genome shotgun (WGS) entry which is preliminary data.</text>
</comment>
<dbReference type="STRING" id="1965070.A0A443RBN4"/>
<dbReference type="InterPro" id="IPR003172">
    <property type="entry name" value="ML_dom"/>
</dbReference>
<dbReference type="InterPro" id="IPR039670">
    <property type="entry name" value="NPC2-like"/>
</dbReference>
<evidence type="ECO:0000313" key="5">
    <source>
        <dbReference type="EMBL" id="RWS12682.1"/>
    </source>
</evidence>
<dbReference type="AlphaFoldDB" id="A0A443RBN4"/>
<comment type="subcellular location">
    <subcellularLocation>
        <location evidence="1">Secreted</location>
    </subcellularLocation>
</comment>
<dbReference type="EMBL" id="NCKU01001229">
    <property type="protein sequence ID" value="RWS12682.1"/>
    <property type="molecule type" value="Genomic_DNA"/>
</dbReference>
<name>A0A443RBN4_9ACAR</name>
<proteinExistence type="inferred from homology"/>
<evidence type="ECO:0000259" key="4">
    <source>
        <dbReference type="SMART" id="SM00737"/>
    </source>
</evidence>
<dbReference type="PANTHER" id="PTHR11306:SF68">
    <property type="entry name" value="NPC INTRACELLULAR CHOLESTEROL TRANSPORTER 2"/>
    <property type="match status" value="1"/>
</dbReference>
<organism evidence="5 6">
    <name type="scientific">Dinothrombium tinctorium</name>
    <dbReference type="NCBI Taxonomy" id="1965070"/>
    <lineage>
        <taxon>Eukaryota</taxon>
        <taxon>Metazoa</taxon>
        <taxon>Ecdysozoa</taxon>
        <taxon>Arthropoda</taxon>
        <taxon>Chelicerata</taxon>
        <taxon>Arachnida</taxon>
        <taxon>Acari</taxon>
        <taxon>Acariformes</taxon>
        <taxon>Trombidiformes</taxon>
        <taxon>Prostigmata</taxon>
        <taxon>Anystina</taxon>
        <taxon>Parasitengona</taxon>
        <taxon>Trombidioidea</taxon>
        <taxon>Trombidiidae</taxon>
        <taxon>Dinothrombium</taxon>
    </lineage>
</organism>
<sequence length="166" mass="18556">MKFLFSLVGKGEIKWVDVNPCDSDPCVFYRGQKVNITAYGQPRLLLSFIFVNKMWLIPFLGKLYKADQSYEKSIYDSNTAKISVTVNVGGIPIEYPGIDPNGCHYVKCPIKKGVGYTVSTLIPVYAYLPSITTTMKWDITGDNDVTLACAETKVTLNKKRTDINPL</sequence>
<dbReference type="Pfam" id="PF02221">
    <property type="entry name" value="E1_DerP2_DerF2"/>
    <property type="match status" value="1"/>
</dbReference>
<comment type="similarity">
    <text evidence="2">Belongs to the NPC2 family.</text>
</comment>
<evidence type="ECO:0000256" key="1">
    <source>
        <dbReference type="ARBA" id="ARBA00004613"/>
    </source>
</evidence>
<feature type="domain" description="MD-2-related lipid-recognition" evidence="4">
    <location>
        <begin position="5"/>
        <end position="154"/>
    </location>
</feature>
<protein>
    <recommendedName>
        <fullName evidence="4">MD-2-related lipid-recognition domain-containing protein</fullName>
    </recommendedName>
</protein>
<gene>
    <name evidence="5" type="ORF">B4U79_17994</name>
</gene>
<keyword evidence="6" id="KW-1185">Reference proteome</keyword>
<dbReference type="Gene3D" id="2.60.40.770">
    <property type="match status" value="1"/>
</dbReference>
<accession>A0A443RBN4</accession>
<dbReference type="GO" id="GO:0032934">
    <property type="term" value="F:sterol binding"/>
    <property type="evidence" value="ECO:0007669"/>
    <property type="project" value="InterPro"/>
</dbReference>
<dbReference type="OrthoDB" id="6489064at2759"/>
<dbReference type="InterPro" id="IPR014756">
    <property type="entry name" value="Ig_E-set"/>
</dbReference>
<reference evidence="5 6" key="1">
    <citation type="journal article" date="2018" name="Gigascience">
        <title>Genomes of trombidid mites reveal novel predicted allergens and laterally-transferred genes associated with secondary metabolism.</title>
        <authorList>
            <person name="Dong X."/>
            <person name="Chaisiri K."/>
            <person name="Xia D."/>
            <person name="Armstrong S.D."/>
            <person name="Fang Y."/>
            <person name="Donnelly M.J."/>
            <person name="Kadowaki T."/>
            <person name="McGarry J.W."/>
            <person name="Darby A.C."/>
            <person name="Makepeace B.L."/>
        </authorList>
    </citation>
    <scope>NUCLEOTIDE SEQUENCE [LARGE SCALE GENOMIC DNA]</scope>
    <source>
        <strain evidence="5">UoL-WK</strain>
    </source>
</reference>
<dbReference type="PANTHER" id="PTHR11306">
    <property type="entry name" value="NIEMANN PICK TYPE C2 PROTEIN NPC2-RELATED"/>
    <property type="match status" value="1"/>
</dbReference>